<dbReference type="NCBIfam" id="TIGR02601">
    <property type="entry name" value="autotrns_rpt"/>
    <property type="match status" value="5"/>
</dbReference>
<name>A0A1U7JGN6_9HYPH</name>
<dbReference type="SUPFAM" id="SSF103515">
    <property type="entry name" value="Autotransporter"/>
    <property type="match status" value="1"/>
</dbReference>
<dbReference type="Pfam" id="PF03797">
    <property type="entry name" value="Autotransporter"/>
    <property type="match status" value="1"/>
</dbReference>
<dbReference type="InterPro" id="IPR012332">
    <property type="entry name" value="Autotransporter_pectin_lyase_C"/>
</dbReference>
<dbReference type="SUPFAM" id="SSF51126">
    <property type="entry name" value="Pectin lyase-like"/>
    <property type="match status" value="3"/>
</dbReference>
<comment type="caution">
    <text evidence="3">The sequence shown here is derived from an EMBL/GenBank/DDBJ whole genome shotgun (WGS) entry which is preliminary data.</text>
</comment>
<dbReference type="RefSeq" id="WP_028483133.1">
    <property type="nucleotide sequence ID" value="NZ_LVVZ01000016.1"/>
</dbReference>
<evidence type="ECO:0000256" key="1">
    <source>
        <dbReference type="ARBA" id="ARBA00022729"/>
    </source>
</evidence>
<evidence type="ECO:0000313" key="4">
    <source>
        <dbReference type="Proteomes" id="UP000185783"/>
    </source>
</evidence>
<proteinExistence type="predicted"/>
<dbReference type="NCBIfam" id="TIGR01414">
    <property type="entry name" value="autotrans_barl"/>
    <property type="match status" value="1"/>
</dbReference>
<dbReference type="InterPro" id="IPR036709">
    <property type="entry name" value="Autotransporte_beta_dom_sf"/>
</dbReference>
<feature type="domain" description="Autotransporter" evidence="2">
    <location>
        <begin position="942"/>
        <end position="1220"/>
    </location>
</feature>
<reference evidence="3 4" key="1">
    <citation type="submission" date="2016-03" db="EMBL/GenBank/DDBJ databases">
        <title>Genome sequence of Nesiotobacter sp. nov., a moderately halophilic alphaproteobacterium isolated from the Yellow Sea, China.</title>
        <authorList>
            <person name="Zhang G."/>
            <person name="Zhang R."/>
        </authorList>
    </citation>
    <scope>NUCLEOTIDE SEQUENCE [LARGE SCALE GENOMIC DNA]</scope>
    <source>
        <strain evidence="3 4">WB1-6</strain>
    </source>
</reference>
<dbReference type="InterPro" id="IPR006315">
    <property type="entry name" value="OM_autotransptr_brl_dom"/>
</dbReference>
<dbReference type="STRING" id="197461.A3843_11260"/>
<dbReference type="Gene3D" id="2.40.128.130">
    <property type="entry name" value="Autotransporter beta-domain"/>
    <property type="match status" value="1"/>
</dbReference>
<organism evidence="3 4">
    <name type="scientific">Pseudovibrio exalbescens</name>
    <dbReference type="NCBI Taxonomy" id="197461"/>
    <lineage>
        <taxon>Bacteria</taxon>
        <taxon>Pseudomonadati</taxon>
        <taxon>Pseudomonadota</taxon>
        <taxon>Alphaproteobacteria</taxon>
        <taxon>Hyphomicrobiales</taxon>
        <taxon>Stappiaceae</taxon>
        <taxon>Pseudovibrio</taxon>
    </lineage>
</organism>
<dbReference type="Proteomes" id="UP000185783">
    <property type="component" value="Unassembled WGS sequence"/>
</dbReference>
<gene>
    <name evidence="3" type="ORF">A3843_11260</name>
</gene>
<dbReference type="InterPro" id="IPR051551">
    <property type="entry name" value="Autotransporter_adhesion"/>
</dbReference>
<dbReference type="Pfam" id="PF12951">
    <property type="entry name" value="PATR"/>
    <property type="match status" value="7"/>
</dbReference>
<dbReference type="PROSITE" id="PS51208">
    <property type="entry name" value="AUTOTRANSPORTER"/>
    <property type="match status" value="1"/>
</dbReference>
<dbReference type="Gene3D" id="2.160.20.20">
    <property type="match status" value="2"/>
</dbReference>
<sequence length="1220" mass="125619">MAADLDLSNESRTISDEQIYNDVIVRDGAALTVDSSGKLIAQDRGRVDLEGNYNSKTTVLSVNGGTVEAEGSLHVSGDNAAAEFLNGASASFGQVWISDTFYPETTAYMSIDGVGTEVEFRSSSFIGQRDTGHLELSNGGKLTTRSNLRLGHLNGTADISIASGAVLSSKNLEAQSGGTVSINVDGGTIQALEDNASFISGFDVDDTFTLSTYGMTVDTQAFDVGIQAALSGDGGLTKTGAGTLILTGNNSYEGITWLNEGTLQGTTDSLQGYISSSAGTTLTFDQATSGTSSVRYVGDGRLVKTGNGTVTLTGENTYTGGTVVEQGTLSGGGNSLVGDISLEEGTTLEVNPPSGANVDRQLTANVSGKGRLVKTGSYGVTLEGQYTHTGGTRIEGGMLVVKSSNLQGDVAIADEAELRFFQETLGTHTGNLSGDGSVLKSGSETLVLDGTNTYTGGTTVIGGTLAGNTDSLQGRFVQQLPSNIRFDQNTDGTFNGDILGVGTVTKRGTGTLTVTDTINVNGVTIEAGRLVGTTENLKSNVDVESGAEFEFDQNDDGTFYRVISGEGKLIKSGEGDITLTRANTYSGGTLINGGVLTVSHINQLGTGAISLNGGTFRTTGTEAIELDNFDLDDSDGELDVSGNTLSLTGAVTTTGSLEKTGAGVLNLDAANNVVGGPTVVRDGKLVVGSSSDKNTASLQSNVEVEGTGILGGHGSIIGNVTNNNGRIAPGNSIGVTTITGNYSGTGVLEIEVEGNVDASLAQADQLVVTGDVDVSGTSLELVMTPNDSTQWDVAPTGPFIILDNQGTNAITGTFTEVKDINDLMFLDETLDYASGDGNDISLTLTRNDVTFEIADASVNQNAVGAVIGSMDTSNAVYNAVVMSTSSEAEAAAAYDSLSGEINASARGALIEDSRFARTAAADRLYEASAGDAARVGSDLSTEKLGSLALWSQAFGSWGQSDADGNAAEMDRSTGGVMFGADALAFGTARVGVMGGYSTSNMDVDDRQSSMDSDNYTIGAYIGSQFDQFKVRGGMAATWHQMDSKRAVSLGGGTFTDSVTSDQDAMTYQAFGELGYGFDVSGVYLEPFAGLAYVNLESDGFTEEGGNAVLTADDQSDDVLFTTLGLRVASTFMLGDTAITARGMAGWQHASEETIDFTQSFASGGNSFTVEGTPIAQDVGLVEAGFAAALSDRASVGVTYSGQIASDAQNHGLNARFSLQF</sequence>
<keyword evidence="1" id="KW-0732">Signal</keyword>
<dbReference type="InterPro" id="IPR013425">
    <property type="entry name" value="Autotrns_rpt"/>
</dbReference>
<dbReference type="GO" id="GO:0019867">
    <property type="term" value="C:outer membrane"/>
    <property type="evidence" value="ECO:0007669"/>
    <property type="project" value="InterPro"/>
</dbReference>
<dbReference type="PANTHER" id="PTHR35037:SF3">
    <property type="entry name" value="C-TERMINAL REGION OF AIDA-LIKE PROTEIN"/>
    <property type="match status" value="1"/>
</dbReference>
<accession>A0A1U7JGN6</accession>
<evidence type="ECO:0000259" key="2">
    <source>
        <dbReference type="PROSITE" id="PS51208"/>
    </source>
</evidence>
<dbReference type="InterPro" id="IPR005546">
    <property type="entry name" value="Autotransporte_beta"/>
</dbReference>
<dbReference type="AlphaFoldDB" id="A0A1U7JGN6"/>
<dbReference type="SMART" id="SM00869">
    <property type="entry name" value="Autotransporter"/>
    <property type="match status" value="1"/>
</dbReference>
<protein>
    <recommendedName>
        <fullName evidence="2">Autotransporter domain-containing protein</fullName>
    </recommendedName>
</protein>
<evidence type="ECO:0000313" key="3">
    <source>
        <dbReference type="EMBL" id="OKL43887.1"/>
    </source>
</evidence>
<dbReference type="EMBL" id="LVVZ01000016">
    <property type="protein sequence ID" value="OKL43887.1"/>
    <property type="molecule type" value="Genomic_DNA"/>
</dbReference>
<dbReference type="InterPro" id="IPR011050">
    <property type="entry name" value="Pectin_lyase_fold/virulence"/>
</dbReference>
<dbReference type="PANTHER" id="PTHR35037">
    <property type="entry name" value="C-TERMINAL REGION OF AIDA-LIKE PROTEIN"/>
    <property type="match status" value="1"/>
</dbReference>
<keyword evidence="4" id="KW-1185">Reference proteome</keyword>